<feature type="binding site" evidence="6">
    <location>
        <position position="406"/>
    </location>
    <ligand>
        <name>Mg(2+)</name>
        <dbReference type="ChEBI" id="CHEBI:18420"/>
    </ligand>
</feature>
<evidence type="ECO:0000313" key="13">
    <source>
        <dbReference type="Proteomes" id="UP001501302"/>
    </source>
</evidence>
<dbReference type="Gene3D" id="1.20.58.310">
    <property type="entry name" value="Polyphosphate kinase N-terminal domain"/>
    <property type="match status" value="1"/>
</dbReference>
<comment type="function">
    <text evidence="6 7">Catalyzes the reversible transfer of the terminal phosphate of ATP to form a long-chain polyphosphate (polyP).</text>
</comment>
<dbReference type="Pfam" id="PF13089">
    <property type="entry name" value="PP_kinase_N"/>
    <property type="match status" value="1"/>
</dbReference>
<dbReference type="HAMAP" id="MF_00347">
    <property type="entry name" value="Polyphosphate_kinase"/>
    <property type="match status" value="1"/>
</dbReference>
<dbReference type="NCBIfam" id="TIGR03705">
    <property type="entry name" value="poly_P_kin"/>
    <property type="match status" value="1"/>
</dbReference>
<evidence type="ECO:0000256" key="6">
    <source>
        <dbReference type="HAMAP-Rule" id="MF_00347"/>
    </source>
</evidence>
<comment type="caution">
    <text evidence="12">The sequence shown here is derived from an EMBL/GenBank/DDBJ whole genome shotgun (WGS) entry which is preliminary data.</text>
</comment>
<evidence type="ECO:0000259" key="8">
    <source>
        <dbReference type="Pfam" id="PF02503"/>
    </source>
</evidence>
<dbReference type="Pfam" id="PF17941">
    <property type="entry name" value="PP_kinase_C_1"/>
    <property type="match status" value="1"/>
</dbReference>
<dbReference type="InterPro" id="IPR025200">
    <property type="entry name" value="PPK_C_dom2"/>
</dbReference>
<feature type="binding site" evidence="6">
    <location>
        <position position="565"/>
    </location>
    <ligand>
        <name>ATP</name>
        <dbReference type="ChEBI" id="CHEBI:30616"/>
    </ligand>
</feature>
<dbReference type="InterPro" id="IPR036832">
    <property type="entry name" value="PPK_N_dom_sf"/>
</dbReference>
<dbReference type="Pfam" id="PF02503">
    <property type="entry name" value="PP_kinase"/>
    <property type="match status" value="1"/>
</dbReference>
<proteinExistence type="inferred from homology"/>
<dbReference type="PANTHER" id="PTHR30218">
    <property type="entry name" value="POLYPHOSPHATE KINASE"/>
    <property type="match status" value="1"/>
</dbReference>
<evidence type="ECO:0000313" key="12">
    <source>
        <dbReference type="EMBL" id="GAA4944389.1"/>
    </source>
</evidence>
<dbReference type="EMBL" id="BAABJJ010000026">
    <property type="protein sequence ID" value="GAA4944389.1"/>
    <property type="molecule type" value="Genomic_DNA"/>
</dbReference>
<keyword evidence="1 6" id="KW-0597">Phosphoprotein</keyword>
<feature type="binding site" evidence="6">
    <location>
        <position position="376"/>
    </location>
    <ligand>
        <name>Mg(2+)</name>
        <dbReference type="ChEBI" id="CHEBI:18420"/>
    </ligand>
</feature>
<keyword evidence="6" id="KW-0479">Metal-binding</keyword>
<dbReference type="RefSeq" id="WP_345191434.1">
    <property type="nucleotide sequence ID" value="NZ_BAABJJ010000026.1"/>
</dbReference>
<dbReference type="InterPro" id="IPR024953">
    <property type="entry name" value="PP_kinase_middle"/>
</dbReference>
<dbReference type="GO" id="GO:0016301">
    <property type="term" value="F:kinase activity"/>
    <property type="evidence" value="ECO:0007669"/>
    <property type="project" value="UniProtKB-KW"/>
</dbReference>
<dbReference type="PANTHER" id="PTHR30218:SF0">
    <property type="entry name" value="POLYPHOSPHATE KINASE"/>
    <property type="match status" value="1"/>
</dbReference>
<feature type="domain" description="Polyphosphate kinase N-terminal" evidence="9">
    <location>
        <begin position="11"/>
        <end position="116"/>
    </location>
</feature>
<dbReference type="InterPro" id="IPR025198">
    <property type="entry name" value="PPK_N_dom"/>
</dbReference>
<dbReference type="Pfam" id="PF13090">
    <property type="entry name" value="PP_kinase_C"/>
    <property type="match status" value="1"/>
</dbReference>
<dbReference type="InterPro" id="IPR036830">
    <property type="entry name" value="PP_kinase_middle_dom_sf"/>
</dbReference>
<comment type="similarity">
    <text evidence="6 7">Belongs to the polyphosphate kinase 1 (PPK1) family.</text>
</comment>
<evidence type="ECO:0000256" key="4">
    <source>
        <dbReference type="ARBA" id="ARBA00022777"/>
    </source>
</evidence>
<dbReference type="InterPro" id="IPR041108">
    <property type="entry name" value="PP_kinase_C_1"/>
</dbReference>
<evidence type="ECO:0000259" key="10">
    <source>
        <dbReference type="Pfam" id="PF13090"/>
    </source>
</evidence>
<keyword evidence="3 6" id="KW-0547">Nucleotide-binding</keyword>
<feature type="domain" description="Polyphosphate kinase middle" evidence="8">
    <location>
        <begin position="126"/>
        <end position="306"/>
    </location>
</feature>
<dbReference type="SUPFAM" id="SSF143724">
    <property type="entry name" value="PHP14-like"/>
    <property type="match status" value="1"/>
</dbReference>
<feature type="binding site" evidence="6">
    <location>
        <position position="593"/>
    </location>
    <ligand>
        <name>ATP</name>
        <dbReference type="ChEBI" id="CHEBI:30616"/>
    </ligand>
</feature>
<evidence type="ECO:0000259" key="9">
    <source>
        <dbReference type="Pfam" id="PF13089"/>
    </source>
</evidence>
<comment type="catalytic activity">
    <reaction evidence="6 7">
        <text>[phosphate](n) + ATP = [phosphate](n+1) + ADP</text>
        <dbReference type="Rhea" id="RHEA:19573"/>
        <dbReference type="Rhea" id="RHEA-COMP:9859"/>
        <dbReference type="Rhea" id="RHEA-COMP:14280"/>
        <dbReference type="ChEBI" id="CHEBI:16838"/>
        <dbReference type="ChEBI" id="CHEBI:30616"/>
        <dbReference type="ChEBI" id="CHEBI:456216"/>
        <dbReference type="EC" id="2.7.4.1"/>
    </reaction>
</comment>
<comment type="PTM">
    <text evidence="6 7">An intermediate of this reaction is the autophosphorylated ppk in which a phosphate is covalently linked to a histidine residue through a N-P bond.</text>
</comment>
<keyword evidence="4 6" id="KW-0418">Kinase</keyword>
<sequence length="687" mass="79245">MTKTEIPKNNYVNREISWLQFNARVLQEAADETVPLIERLRFLGIFSNNLDEFFKVRYATVKRIVEAGKDGKNQLGGIKAKELLEIITQIVIKQQSESLAILETIHKRLEDQDIYIINEKQIDDAQHDFIRNYFIRTVSPALVTIILNDAVVLPNLKDSGAYLAVRMLMPEDNKQFALIEIPKSIDRFVELPKQNGKSFIIMIDDLLRHCLSDIFNIFDYKSISAHMIKITRDGELDFESDLSKSFIDKISDSVKHREVGEPVRFVYDKTIHKETLEYLMSKMGIDDTDSIIPGGRYHNRRDYMGFPSLGRTDLLYDKIEALPIKGLSLQDSIFKAIAKKDYLLHAPYQTFSYVVKFLREAALDPKVKTIKITIYRLAEISHIASSLINAAINGKSVTVSIELRARFDEQANIDYAEQMEDQGVNLVFGVAGLKVHSKMCVIEREEDKKLKRYGFISTGNFNESTAKIYTDYTLFTSNQKILKEINKIFSFFETNYKIYTYKHLIVSPHYTQIAVFKLIDKEIERVNNGEEGLIRLKMNSISSYTMIDKLYEASRAGVKVQMIVRGICCLIPGVKGMSENIEVISVVDKFLEHSRIYIFGNNGDSKLYISSADWMTRNIFNRVEVSCPIYDEAIKKEIIDTFNISWSDNVKARVLNDSQENEYRSNNLEKVRSQFAVYDYYLKKLEN</sequence>
<evidence type="ECO:0000256" key="7">
    <source>
        <dbReference type="RuleBase" id="RU003800"/>
    </source>
</evidence>
<comment type="cofactor">
    <cofactor evidence="6">
        <name>Mg(2+)</name>
        <dbReference type="ChEBI" id="CHEBI:18420"/>
    </cofactor>
</comment>
<evidence type="ECO:0000256" key="2">
    <source>
        <dbReference type="ARBA" id="ARBA00022679"/>
    </source>
</evidence>
<feature type="domain" description="Polyphosphate kinase C-terminal" evidence="11">
    <location>
        <begin position="332"/>
        <end position="497"/>
    </location>
</feature>
<gene>
    <name evidence="12" type="primary">ppk1</name>
    <name evidence="6" type="synonym">ppk</name>
    <name evidence="12" type="ORF">GCM10023314_16740</name>
</gene>
<accession>A0ABP9GLB5</accession>
<keyword evidence="5 6" id="KW-0067">ATP-binding</keyword>
<evidence type="ECO:0000259" key="11">
    <source>
        <dbReference type="Pfam" id="PF17941"/>
    </source>
</evidence>
<keyword evidence="2 6" id="KW-0808">Transferase</keyword>
<protein>
    <recommendedName>
        <fullName evidence="6 7">Polyphosphate kinase</fullName>
        <ecNumber evidence="6 7">2.7.4.1</ecNumber>
    </recommendedName>
    <alternativeName>
        <fullName evidence="6">ATP-polyphosphate phosphotransferase</fullName>
    </alternativeName>
    <alternativeName>
        <fullName evidence="6">Polyphosphoric acid kinase</fullName>
    </alternativeName>
</protein>
<dbReference type="CDD" id="cd09164">
    <property type="entry name" value="PLDc_EcPPK1_C1_like"/>
    <property type="match status" value="1"/>
</dbReference>
<keyword evidence="6" id="KW-0460">Magnesium</keyword>
<dbReference type="NCBIfam" id="NF003917">
    <property type="entry name" value="PRK05443.1-1"/>
    <property type="match status" value="1"/>
</dbReference>
<evidence type="ECO:0000256" key="1">
    <source>
        <dbReference type="ARBA" id="ARBA00022553"/>
    </source>
</evidence>
<name>A0ABP9GLB5_9FLAO</name>
<dbReference type="SUPFAM" id="SSF56024">
    <property type="entry name" value="Phospholipase D/nuclease"/>
    <property type="match status" value="2"/>
</dbReference>
<dbReference type="CDD" id="cd09167">
    <property type="entry name" value="PLDc_EcPPK1_C2_like"/>
    <property type="match status" value="1"/>
</dbReference>
<evidence type="ECO:0000256" key="5">
    <source>
        <dbReference type="ARBA" id="ARBA00022840"/>
    </source>
</evidence>
<dbReference type="Gene3D" id="3.30.1840.10">
    <property type="entry name" value="Polyphosphate kinase middle domain"/>
    <property type="match status" value="1"/>
</dbReference>
<reference evidence="13" key="1">
    <citation type="journal article" date="2019" name="Int. J. Syst. Evol. Microbiol.">
        <title>The Global Catalogue of Microorganisms (GCM) 10K type strain sequencing project: providing services to taxonomists for standard genome sequencing and annotation.</title>
        <authorList>
            <consortium name="The Broad Institute Genomics Platform"/>
            <consortium name="The Broad Institute Genome Sequencing Center for Infectious Disease"/>
            <person name="Wu L."/>
            <person name="Ma J."/>
        </authorList>
    </citation>
    <scope>NUCLEOTIDE SEQUENCE [LARGE SCALE GENOMIC DNA]</scope>
    <source>
        <strain evidence="13">JCM 18285</strain>
    </source>
</reference>
<feature type="domain" description="Polyphosphate kinase C-terminal" evidence="10">
    <location>
        <begin position="504"/>
        <end position="674"/>
    </location>
</feature>
<feature type="active site" description="Phosphohistidine intermediate" evidence="6">
    <location>
        <position position="436"/>
    </location>
</feature>
<organism evidence="12 13">
    <name type="scientific">Algibacter agarivorans</name>
    <dbReference type="NCBI Taxonomy" id="1109741"/>
    <lineage>
        <taxon>Bacteria</taxon>
        <taxon>Pseudomonadati</taxon>
        <taxon>Bacteroidota</taxon>
        <taxon>Flavobacteriia</taxon>
        <taxon>Flavobacteriales</taxon>
        <taxon>Flavobacteriaceae</taxon>
        <taxon>Algibacter</taxon>
    </lineage>
</organism>
<feature type="binding site" evidence="6">
    <location>
        <position position="49"/>
    </location>
    <ligand>
        <name>ATP</name>
        <dbReference type="ChEBI" id="CHEBI:30616"/>
    </ligand>
</feature>
<dbReference type="EC" id="2.7.4.1" evidence="6 7"/>
<dbReference type="Proteomes" id="UP001501302">
    <property type="component" value="Unassembled WGS sequence"/>
</dbReference>
<evidence type="ECO:0000256" key="3">
    <source>
        <dbReference type="ARBA" id="ARBA00022741"/>
    </source>
</evidence>
<dbReference type="InterPro" id="IPR003414">
    <property type="entry name" value="PP_kinase"/>
</dbReference>
<dbReference type="PIRSF" id="PIRSF015589">
    <property type="entry name" value="PP_kinase"/>
    <property type="match status" value="1"/>
</dbReference>
<feature type="binding site" evidence="6">
    <location>
        <position position="469"/>
    </location>
    <ligand>
        <name>ATP</name>
        <dbReference type="ChEBI" id="CHEBI:30616"/>
    </ligand>
</feature>
<dbReference type="Gene3D" id="3.30.870.10">
    <property type="entry name" value="Endonuclease Chain A"/>
    <property type="match status" value="2"/>
</dbReference>
<dbReference type="SUPFAM" id="SSF140356">
    <property type="entry name" value="PPK N-terminal domain-like"/>
    <property type="match status" value="1"/>
</dbReference>
<keyword evidence="13" id="KW-1185">Reference proteome</keyword>